<dbReference type="RefSeq" id="XP_052947988.1">
    <property type="nucleotide sequence ID" value="XM_053092071.1"/>
</dbReference>
<keyword evidence="2" id="KW-1133">Transmembrane helix</keyword>
<proteinExistence type="predicted"/>
<dbReference type="AlphaFoldDB" id="A0AA38HD77"/>
<evidence type="ECO:0000256" key="2">
    <source>
        <dbReference type="SAM" id="Phobius"/>
    </source>
</evidence>
<evidence type="ECO:0000313" key="4">
    <source>
        <dbReference type="EMBL" id="KAI9638211.1"/>
    </source>
</evidence>
<keyword evidence="2" id="KW-0812">Transmembrane</keyword>
<feature type="signal peptide" evidence="3">
    <location>
        <begin position="1"/>
        <end position="31"/>
    </location>
</feature>
<feature type="region of interest" description="Disordered" evidence="1">
    <location>
        <begin position="608"/>
        <end position="643"/>
    </location>
</feature>
<comment type="caution">
    <text evidence="4">The sequence shown here is derived from an EMBL/GenBank/DDBJ whole genome shotgun (WGS) entry which is preliminary data.</text>
</comment>
<dbReference type="SUPFAM" id="SSF50630">
    <property type="entry name" value="Acid proteases"/>
    <property type="match status" value="1"/>
</dbReference>
<dbReference type="GeneID" id="77731276"/>
<gene>
    <name evidence="4" type="ORF">MKK02DRAFT_42599</name>
</gene>
<sequence>MSVQYRQSLSPGTRPLWRPLAVLASLVLVSADGQLDATRLGTFYTDFPIYRSGSGTNVVKVAIGKPGVAAQLTLSTNVNFVQVASDQCVDCANGVDLYNPSRSSSWTSSSQEQVNVVIFPQMPEDTLTLTTRLGTDIVLDARGQDQVQNRQQSILSTMLNAENYPPNQPVPKNFVVGFDIDSSNGQVGGRVGSMHWGAAPQGRWVGEFNWYETNRTVGGSWGIPVENLRMGGNVLDTTQFYATIDPGFDGIYLPSRIAEQLFNNVQGVLRDVDDPRRWVQAWTNSSVAEEQGEIRLGSSFLSGIYSVIYYSPNQQFVGFAGKPGSVNDFNVAARARGMPNMNLAGILIGTLLGSLLILFIICYARNRSTFQSTWARGVRQIHRAQMNAVVRASTIPPPIMRPMPPMMSMPMGMGMGMGLGPGMGMGMVPPGVQGPGMMGPGYGYPQQLPAYPDAQQHPFLQQQASLQHQPPVYQQQSTSPLPSNARHHPAQSRHHSLPSGSALPYRPNGHYPSPPSVDTTATRRPRDRHSAPLPPNPSQHAHTRGSGDTSAHMPLPSKRLPPHPEHPDHHRFSRPEYQHAPPGSATSKSIWKFGKPESMARGYEAATRHASAQSDDGVHPIGEAGGDLGDPRGNWKEVERNREREGLTALNAWGRRT</sequence>
<evidence type="ECO:0000256" key="1">
    <source>
        <dbReference type="SAM" id="MobiDB-lite"/>
    </source>
</evidence>
<feature type="transmembrane region" description="Helical" evidence="2">
    <location>
        <begin position="343"/>
        <end position="364"/>
    </location>
</feature>
<keyword evidence="5" id="KW-1185">Reference proteome</keyword>
<feature type="compositionally biased region" description="Basic and acidic residues" evidence="1">
    <location>
        <begin position="562"/>
        <end position="577"/>
    </location>
</feature>
<keyword evidence="2" id="KW-0472">Membrane</keyword>
<evidence type="ECO:0000256" key="3">
    <source>
        <dbReference type="SAM" id="SignalP"/>
    </source>
</evidence>
<feature type="compositionally biased region" description="Basic and acidic residues" evidence="1">
    <location>
        <begin position="629"/>
        <end position="643"/>
    </location>
</feature>
<name>A0AA38HD77_9TREE</name>
<keyword evidence="3" id="KW-0732">Signal</keyword>
<dbReference type="Proteomes" id="UP001164286">
    <property type="component" value="Unassembled WGS sequence"/>
</dbReference>
<dbReference type="EMBL" id="JAKWFO010000003">
    <property type="protein sequence ID" value="KAI9638211.1"/>
    <property type="molecule type" value="Genomic_DNA"/>
</dbReference>
<feature type="chain" id="PRO_5041231554" description="Peptidase A1 domain-containing protein" evidence="3">
    <location>
        <begin position="32"/>
        <end position="657"/>
    </location>
</feature>
<reference evidence="4" key="1">
    <citation type="journal article" date="2022" name="G3 (Bethesda)">
        <title>High quality genome of the basidiomycete yeast Dioszegia hungarica PDD-24b-2 isolated from cloud water.</title>
        <authorList>
            <person name="Jarrige D."/>
            <person name="Haridas S."/>
            <person name="Bleykasten-Grosshans C."/>
            <person name="Joly M."/>
            <person name="Nadalig T."/>
            <person name="Sancelme M."/>
            <person name="Vuilleumier S."/>
            <person name="Grigoriev I.V."/>
            <person name="Amato P."/>
            <person name="Bringel F."/>
        </authorList>
    </citation>
    <scope>NUCLEOTIDE SEQUENCE</scope>
    <source>
        <strain evidence="4">PDD-24b-2</strain>
    </source>
</reference>
<feature type="compositionally biased region" description="Basic residues" evidence="1">
    <location>
        <begin position="485"/>
        <end position="496"/>
    </location>
</feature>
<accession>A0AA38HD77</accession>
<organism evidence="4 5">
    <name type="scientific">Dioszegia hungarica</name>
    <dbReference type="NCBI Taxonomy" id="4972"/>
    <lineage>
        <taxon>Eukaryota</taxon>
        <taxon>Fungi</taxon>
        <taxon>Dikarya</taxon>
        <taxon>Basidiomycota</taxon>
        <taxon>Agaricomycotina</taxon>
        <taxon>Tremellomycetes</taxon>
        <taxon>Tremellales</taxon>
        <taxon>Bulleribasidiaceae</taxon>
        <taxon>Dioszegia</taxon>
    </lineage>
</organism>
<dbReference type="Gene3D" id="2.40.70.10">
    <property type="entry name" value="Acid Proteases"/>
    <property type="match status" value="2"/>
</dbReference>
<feature type="region of interest" description="Disordered" evidence="1">
    <location>
        <begin position="463"/>
        <end position="590"/>
    </location>
</feature>
<evidence type="ECO:0000313" key="5">
    <source>
        <dbReference type="Proteomes" id="UP001164286"/>
    </source>
</evidence>
<protein>
    <recommendedName>
        <fullName evidence="6">Peptidase A1 domain-containing protein</fullName>
    </recommendedName>
</protein>
<dbReference type="InterPro" id="IPR021109">
    <property type="entry name" value="Peptidase_aspartic_dom_sf"/>
</dbReference>
<feature type="compositionally biased region" description="Polar residues" evidence="1">
    <location>
        <begin position="463"/>
        <end position="482"/>
    </location>
</feature>
<evidence type="ECO:0008006" key="6">
    <source>
        <dbReference type="Google" id="ProtNLM"/>
    </source>
</evidence>